<gene>
    <name evidence="2" type="ORF">SEMRO_978_G227170.1</name>
</gene>
<accession>A0A9N8EI93</accession>
<comment type="caution">
    <text evidence="2">The sequence shown here is derived from an EMBL/GenBank/DDBJ whole genome shotgun (WGS) entry which is preliminary data.</text>
</comment>
<reference evidence="2" key="1">
    <citation type="submission" date="2020-06" db="EMBL/GenBank/DDBJ databases">
        <authorList>
            <consortium name="Plant Systems Biology data submission"/>
        </authorList>
    </citation>
    <scope>NUCLEOTIDE SEQUENCE</scope>
    <source>
        <strain evidence="2">D6</strain>
    </source>
</reference>
<evidence type="ECO:0000313" key="3">
    <source>
        <dbReference type="Proteomes" id="UP001153069"/>
    </source>
</evidence>
<evidence type="ECO:0000313" key="2">
    <source>
        <dbReference type="EMBL" id="CAB9518975.1"/>
    </source>
</evidence>
<evidence type="ECO:0000256" key="1">
    <source>
        <dbReference type="SAM" id="MobiDB-lite"/>
    </source>
</evidence>
<feature type="compositionally biased region" description="Polar residues" evidence="1">
    <location>
        <begin position="1"/>
        <end position="12"/>
    </location>
</feature>
<feature type="region of interest" description="Disordered" evidence="1">
    <location>
        <begin position="1"/>
        <end position="56"/>
    </location>
</feature>
<proteinExistence type="predicted"/>
<dbReference type="Proteomes" id="UP001153069">
    <property type="component" value="Unassembled WGS sequence"/>
</dbReference>
<dbReference type="EMBL" id="CAICTM010000976">
    <property type="protein sequence ID" value="CAB9518975.1"/>
    <property type="molecule type" value="Genomic_DNA"/>
</dbReference>
<keyword evidence="3" id="KW-1185">Reference proteome</keyword>
<organism evidence="2 3">
    <name type="scientific">Seminavis robusta</name>
    <dbReference type="NCBI Taxonomy" id="568900"/>
    <lineage>
        <taxon>Eukaryota</taxon>
        <taxon>Sar</taxon>
        <taxon>Stramenopiles</taxon>
        <taxon>Ochrophyta</taxon>
        <taxon>Bacillariophyta</taxon>
        <taxon>Bacillariophyceae</taxon>
        <taxon>Bacillariophycidae</taxon>
        <taxon>Naviculales</taxon>
        <taxon>Naviculaceae</taxon>
        <taxon>Seminavis</taxon>
    </lineage>
</organism>
<name>A0A9N8EI93_9STRA</name>
<sequence length="329" mass="35669">MAEAADTTTGNVNPDKPFDVFENDVEGEKGEGVKGEGAEEGADKNGNDKTAANGGKRGGTVWVQVLVGSEKIGQPSEFPTPHNVDALKRKVKEDYAELKDMSPARFQVFHSSVTREGCATPLAANSFVPLMAVYDDPIKVVAPVPKIPRYAAAPAPMPATTTTGFPEPPIKRGRGRPSRKSTLSVEQYKAAMMAQASGQSPTNGATLSPATATPTYAAVAAGTQHVPNRKRPLEDYEWHTTTGEEHDAMKMRTGTSRRCTICMRRTVYECTHEDCQARIKSCGMGKELYGFPICGRSSAVRVDTEKYGPYNTKTCLQIHTEKQVGRVHY</sequence>
<dbReference type="AlphaFoldDB" id="A0A9N8EI93"/>
<feature type="region of interest" description="Disordered" evidence="1">
    <location>
        <begin position="158"/>
        <end position="180"/>
    </location>
</feature>
<feature type="compositionally biased region" description="Basic and acidic residues" evidence="1">
    <location>
        <begin position="26"/>
        <end position="47"/>
    </location>
</feature>
<protein>
    <submittedName>
        <fullName evidence="2">Uncharacterized protein</fullName>
    </submittedName>
</protein>